<sequence length="311" mass="33515">MPMRDVEILDRAKGCLVGLAVGDALGTTLEFTKRDSQPPVADMVGGGPFRLKPGQWTDDTSMALCLADSLLHRNSFNPTEMMDRFVDWMREGYNSSTGECFDIGDTTRAALRNYIDEGIAGDASASPSMAGNGSIMRLAPAVLFSLDDRDRAIDLSVRQSRPTHAAPEVLEACALMGAVLHAAITGNNPSLPVLREPKIRKIADGAYLAKVRDDIRSSGYVIDTLEAALWAVSQTDNFRDALLLAVNLGDDADTVGAVAGQLAGAKYGYNAIPQEWRNTLAWHDKIAELSVSLVRAGLNRSRQLTPQPPMA</sequence>
<dbReference type="PANTHER" id="PTHR16222:SF12">
    <property type="entry name" value="ADP-RIBOSYLGLYCOHYDROLASE-RELATED"/>
    <property type="match status" value="1"/>
</dbReference>
<dbReference type="AlphaFoldDB" id="A0A2W5N073"/>
<keyword evidence="1" id="KW-0479">Metal-binding</keyword>
<feature type="binding site" evidence="1">
    <location>
        <position position="59"/>
    </location>
    <ligand>
        <name>Mg(2+)</name>
        <dbReference type="ChEBI" id="CHEBI:18420"/>
        <label>1</label>
    </ligand>
</feature>
<organism evidence="2 3">
    <name type="scientific">Micavibrio aeruginosavorus</name>
    <dbReference type="NCBI Taxonomy" id="349221"/>
    <lineage>
        <taxon>Bacteria</taxon>
        <taxon>Pseudomonadati</taxon>
        <taxon>Bdellovibrionota</taxon>
        <taxon>Bdellovibrionia</taxon>
        <taxon>Bdellovibrionales</taxon>
        <taxon>Pseudobdellovibrionaceae</taxon>
        <taxon>Micavibrio</taxon>
    </lineage>
</organism>
<feature type="binding site" evidence="1">
    <location>
        <position position="254"/>
    </location>
    <ligand>
        <name>Mg(2+)</name>
        <dbReference type="ChEBI" id="CHEBI:18420"/>
        <label>1</label>
    </ligand>
</feature>
<dbReference type="GO" id="GO:0046872">
    <property type="term" value="F:metal ion binding"/>
    <property type="evidence" value="ECO:0007669"/>
    <property type="project" value="UniProtKB-KW"/>
</dbReference>
<dbReference type="Gene3D" id="1.10.4080.10">
    <property type="entry name" value="ADP-ribosylation/Crystallin J1"/>
    <property type="match status" value="1"/>
</dbReference>
<feature type="binding site" evidence="1">
    <location>
        <position position="251"/>
    </location>
    <ligand>
        <name>Mg(2+)</name>
        <dbReference type="ChEBI" id="CHEBI:18420"/>
        <label>1</label>
    </ligand>
</feature>
<evidence type="ECO:0000313" key="3">
    <source>
        <dbReference type="Proteomes" id="UP000249417"/>
    </source>
</evidence>
<keyword evidence="1" id="KW-0460">Magnesium</keyword>
<protein>
    <recommendedName>
        <fullName evidence="4">ADP-ribosyl-[dinitrogen reductase] hydrolase</fullName>
    </recommendedName>
</protein>
<evidence type="ECO:0000313" key="2">
    <source>
        <dbReference type="EMBL" id="PZQ46474.1"/>
    </source>
</evidence>
<name>A0A2W5N073_9BACT</name>
<feature type="binding site" evidence="1">
    <location>
        <position position="253"/>
    </location>
    <ligand>
        <name>Mg(2+)</name>
        <dbReference type="ChEBI" id="CHEBI:18420"/>
        <label>1</label>
    </ligand>
</feature>
<dbReference type="InterPro" id="IPR050792">
    <property type="entry name" value="ADP-ribosylglycohydrolase"/>
</dbReference>
<proteinExistence type="predicted"/>
<evidence type="ECO:0008006" key="4">
    <source>
        <dbReference type="Google" id="ProtNLM"/>
    </source>
</evidence>
<dbReference type="SUPFAM" id="SSF101478">
    <property type="entry name" value="ADP-ribosylglycohydrolase"/>
    <property type="match status" value="1"/>
</dbReference>
<dbReference type="Pfam" id="PF03747">
    <property type="entry name" value="ADP_ribosyl_GH"/>
    <property type="match status" value="1"/>
</dbReference>
<evidence type="ECO:0000256" key="1">
    <source>
        <dbReference type="PIRSR" id="PIRSR605502-1"/>
    </source>
</evidence>
<dbReference type="InterPro" id="IPR005502">
    <property type="entry name" value="Ribosyl_crysJ1"/>
</dbReference>
<comment type="cofactor">
    <cofactor evidence="1">
        <name>Mg(2+)</name>
        <dbReference type="ChEBI" id="CHEBI:18420"/>
    </cofactor>
    <text evidence="1">Binds 2 magnesium ions per subunit.</text>
</comment>
<gene>
    <name evidence="2" type="ORF">DI551_05055</name>
</gene>
<accession>A0A2W5N073</accession>
<comment type="caution">
    <text evidence="2">The sequence shown here is derived from an EMBL/GenBank/DDBJ whole genome shotgun (WGS) entry which is preliminary data.</text>
</comment>
<dbReference type="Proteomes" id="UP000249417">
    <property type="component" value="Unassembled WGS sequence"/>
</dbReference>
<dbReference type="InterPro" id="IPR036705">
    <property type="entry name" value="Ribosyl_crysJ1_sf"/>
</dbReference>
<dbReference type="EMBL" id="QFQB01000026">
    <property type="protein sequence ID" value="PZQ46474.1"/>
    <property type="molecule type" value="Genomic_DNA"/>
</dbReference>
<feature type="binding site" evidence="1">
    <location>
        <position position="58"/>
    </location>
    <ligand>
        <name>Mg(2+)</name>
        <dbReference type="ChEBI" id="CHEBI:18420"/>
        <label>1</label>
    </ligand>
</feature>
<reference evidence="2 3" key="1">
    <citation type="submission" date="2017-08" db="EMBL/GenBank/DDBJ databases">
        <title>Infants hospitalized years apart are colonized by the same room-sourced microbial strains.</title>
        <authorList>
            <person name="Brooks B."/>
            <person name="Olm M.R."/>
            <person name="Firek B.A."/>
            <person name="Baker R."/>
            <person name="Thomas B.C."/>
            <person name="Morowitz M.J."/>
            <person name="Banfield J.F."/>
        </authorList>
    </citation>
    <scope>NUCLEOTIDE SEQUENCE [LARGE SCALE GENOMIC DNA]</scope>
    <source>
        <strain evidence="2">S2_005_002_R2_29</strain>
    </source>
</reference>
<feature type="binding site" evidence="1">
    <location>
        <position position="57"/>
    </location>
    <ligand>
        <name>Mg(2+)</name>
        <dbReference type="ChEBI" id="CHEBI:18420"/>
        <label>1</label>
    </ligand>
</feature>
<dbReference type="PANTHER" id="PTHR16222">
    <property type="entry name" value="ADP-RIBOSYLGLYCOHYDROLASE"/>
    <property type="match status" value="1"/>
</dbReference>